<name>A0ABW2B5Z6_9RHOB</name>
<gene>
    <name evidence="1" type="ORF">ACFQFQ_15760</name>
</gene>
<sequence length="108" mass="11266">MTTYHEFDHDQINAAIESARAHFSENNLAKMSATSDITGNTHMQLSGGCIKVTVENGKVCLSLPLGIGKICLPIPSVIPNGTAAQACLHICTTFGIPTGVEVNVSVAA</sequence>
<evidence type="ECO:0000313" key="2">
    <source>
        <dbReference type="Proteomes" id="UP001596353"/>
    </source>
</evidence>
<organism evidence="1 2">
    <name type="scientific">Sulfitobacter porphyrae</name>
    <dbReference type="NCBI Taxonomy" id="1246864"/>
    <lineage>
        <taxon>Bacteria</taxon>
        <taxon>Pseudomonadati</taxon>
        <taxon>Pseudomonadota</taxon>
        <taxon>Alphaproteobacteria</taxon>
        <taxon>Rhodobacterales</taxon>
        <taxon>Roseobacteraceae</taxon>
        <taxon>Sulfitobacter</taxon>
    </lineage>
</organism>
<proteinExistence type="predicted"/>
<protein>
    <submittedName>
        <fullName evidence="1">Uncharacterized protein</fullName>
    </submittedName>
</protein>
<evidence type="ECO:0000313" key="1">
    <source>
        <dbReference type="EMBL" id="MFC6760621.1"/>
    </source>
</evidence>
<reference evidence="2" key="1">
    <citation type="journal article" date="2019" name="Int. J. Syst. Evol. Microbiol.">
        <title>The Global Catalogue of Microorganisms (GCM) 10K type strain sequencing project: providing services to taxonomists for standard genome sequencing and annotation.</title>
        <authorList>
            <consortium name="The Broad Institute Genomics Platform"/>
            <consortium name="The Broad Institute Genome Sequencing Center for Infectious Disease"/>
            <person name="Wu L."/>
            <person name="Ma J."/>
        </authorList>
    </citation>
    <scope>NUCLEOTIDE SEQUENCE [LARGE SCALE GENOMIC DNA]</scope>
    <source>
        <strain evidence="2">CCUG 66188</strain>
    </source>
</reference>
<dbReference type="EMBL" id="JBHSWG010000001">
    <property type="protein sequence ID" value="MFC6760621.1"/>
    <property type="molecule type" value="Genomic_DNA"/>
</dbReference>
<dbReference type="Proteomes" id="UP001596353">
    <property type="component" value="Unassembled WGS sequence"/>
</dbReference>
<comment type="caution">
    <text evidence="1">The sequence shown here is derived from an EMBL/GenBank/DDBJ whole genome shotgun (WGS) entry which is preliminary data.</text>
</comment>
<accession>A0ABW2B5Z6</accession>
<keyword evidence="2" id="KW-1185">Reference proteome</keyword>